<protein>
    <recommendedName>
        <fullName evidence="12">Homeobox domain-containing protein</fullName>
    </recommendedName>
</protein>
<dbReference type="InterPro" id="IPR000047">
    <property type="entry name" value="HTH_motif"/>
</dbReference>
<keyword evidence="8 9" id="KW-0539">Nucleus</keyword>
<dbReference type="EMBL" id="CM029046">
    <property type="protein sequence ID" value="KAG2591838.1"/>
    <property type="molecule type" value="Genomic_DNA"/>
</dbReference>
<dbReference type="InterPro" id="IPR009057">
    <property type="entry name" value="Homeodomain-like_sf"/>
</dbReference>
<comment type="subcellular location">
    <subcellularLocation>
        <location evidence="1 9 10">Nucleus</location>
    </subcellularLocation>
</comment>
<evidence type="ECO:0000256" key="1">
    <source>
        <dbReference type="ARBA" id="ARBA00004123"/>
    </source>
</evidence>
<evidence type="ECO:0000256" key="11">
    <source>
        <dbReference type="SAM" id="MobiDB-lite"/>
    </source>
</evidence>
<reference evidence="13" key="1">
    <citation type="submission" date="2020-05" db="EMBL/GenBank/DDBJ databases">
        <title>WGS assembly of Panicum virgatum.</title>
        <authorList>
            <person name="Lovell J.T."/>
            <person name="Jenkins J."/>
            <person name="Shu S."/>
            <person name="Juenger T.E."/>
            <person name="Schmutz J."/>
        </authorList>
    </citation>
    <scope>NUCLEOTIDE SEQUENCE</scope>
    <source>
        <strain evidence="13">AP13</strain>
    </source>
</reference>
<dbReference type="Gene3D" id="1.10.10.60">
    <property type="entry name" value="Homeodomain-like"/>
    <property type="match status" value="1"/>
</dbReference>
<feature type="compositionally biased region" description="Basic and acidic residues" evidence="11">
    <location>
        <begin position="75"/>
        <end position="84"/>
    </location>
</feature>
<sequence>MGSRSRPTPRTQDFFPAPALSLSLAGGFGRDEPAASGGEEVDADDEGGIRLRPGEAAEMSSENTAAGSQSGGEDAAGHGDDGRRDNKRRKSYHRHTAEQIKAMEAVFKESPHPDEKQRQQLSQELGLSARQVKFWFQNRRTQIKATQERHENALLKSELEKLQGENRAMRELAKKSPRCSGCGAGRRRREHGRAAAPAGEHRAQSRGREAARDPGNPRC</sequence>
<gene>
    <name evidence="13" type="ORF">PVAP13_5NG507300</name>
</gene>
<dbReference type="GO" id="GO:0003677">
    <property type="term" value="F:DNA binding"/>
    <property type="evidence" value="ECO:0007669"/>
    <property type="project" value="UniProtKB-UniRule"/>
</dbReference>
<feature type="DNA-binding region" description="Homeobox" evidence="9">
    <location>
        <begin position="88"/>
        <end position="147"/>
    </location>
</feature>
<dbReference type="SUPFAM" id="SSF46689">
    <property type="entry name" value="Homeodomain-like"/>
    <property type="match status" value="1"/>
</dbReference>
<dbReference type="SMART" id="SM00389">
    <property type="entry name" value="HOX"/>
    <property type="match status" value="1"/>
</dbReference>
<dbReference type="Proteomes" id="UP000823388">
    <property type="component" value="Chromosome 5N"/>
</dbReference>
<evidence type="ECO:0000313" key="14">
    <source>
        <dbReference type="Proteomes" id="UP000823388"/>
    </source>
</evidence>
<keyword evidence="5 9" id="KW-0238">DNA-binding</keyword>
<dbReference type="Pfam" id="PF00046">
    <property type="entry name" value="Homeodomain"/>
    <property type="match status" value="1"/>
</dbReference>
<evidence type="ECO:0000256" key="10">
    <source>
        <dbReference type="RuleBase" id="RU000682"/>
    </source>
</evidence>
<evidence type="ECO:0000256" key="9">
    <source>
        <dbReference type="PROSITE-ProRule" id="PRU00108"/>
    </source>
</evidence>
<evidence type="ECO:0000256" key="8">
    <source>
        <dbReference type="ARBA" id="ARBA00023242"/>
    </source>
</evidence>
<feature type="compositionally biased region" description="Basic and acidic residues" evidence="11">
    <location>
        <begin position="199"/>
        <end position="212"/>
    </location>
</feature>
<dbReference type="CDD" id="cd00086">
    <property type="entry name" value="homeodomain"/>
    <property type="match status" value="1"/>
</dbReference>
<organism evidence="13 14">
    <name type="scientific">Panicum virgatum</name>
    <name type="common">Blackwell switchgrass</name>
    <dbReference type="NCBI Taxonomy" id="38727"/>
    <lineage>
        <taxon>Eukaryota</taxon>
        <taxon>Viridiplantae</taxon>
        <taxon>Streptophyta</taxon>
        <taxon>Embryophyta</taxon>
        <taxon>Tracheophyta</taxon>
        <taxon>Spermatophyta</taxon>
        <taxon>Magnoliopsida</taxon>
        <taxon>Liliopsida</taxon>
        <taxon>Poales</taxon>
        <taxon>Poaceae</taxon>
        <taxon>PACMAD clade</taxon>
        <taxon>Panicoideae</taxon>
        <taxon>Panicodae</taxon>
        <taxon>Paniceae</taxon>
        <taxon>Panicinae</taxon>
        <taxon>Panicum</taxon>
        <taxon>Panicum sect. Hiantes</taxon>
    </lineage>
</organism>
<evidence type="ECO:0000256" key="3">
    <source>
        <dbReference type="ARBA" id="ARBA00023015"/>
    </source>
</evidence>
<accession>A0A8T0S438</accession>
<dbReference type="PANTHER" id="PTHR45654">
    <property type="entry name" value="HOMEOBOX-LEUCINE ZIPPER PROTEIN MERISTEM L1"/>
    <property type="match status" value="1"/>
</dbReference>
<dbReference type="FunFam" id="1.10.10.60:FF:000229">
    <property type="entry name" value="Homeobox-leucine zipper protein HDG1"/>
    <property type="match status" value="1"/>
</dbReference>
<dbReference type="GO" id="GO:0005634">
    <property type="term" value="C:nucleus"/>
    <property type="evidence" value="ECO:0007669"/>
    <property type="project" value="UniProtKB-SubCell"/>
</dbReference>
<dbReference type="PROSITE" id="PS00027">
    <property type="entry name" value="HOMEOBOX_1"/>
    <property type="match status" value="1"/>
</dbReference>
<dbReference type="InterPro" id="IPR017970">
    <property type="entry name" value="Homeobox_CS"/>
</dbReference>
<keyword evidence="4" id="KW-0175">Coiled coil</keyword>
<keyword evidence="7" id="KW-0804">Transcription</keyword>
<dbReference type="InterPro" id="IPR042160">
    <property type="entry name" value="HD-Zip_IV"/>
</dbReference>
<proteinExistence type="inferred from homology"/>
<comment type="caution">
    <text evidence="13">The sequence shown here is derived from an EMBL/GenBank/DDBJ whole genome shotgun (WGS) entry which is preliminary data.</text>
</comment>
<evidence type="ECO:0000259" key="12">
    <source>
        <dbReference type="PROSITE" id="PS50071"/>
    </source>
</evidence>
<evidence type="ECO:0000256" key="5">
    <source>
        <dbReference type="ARBA" id="ARBA00023125"/>
    </source>
</evidence>
<feature type="region of interest" description="Disordered" evidence="11">
    <location>
        <begin position="170"/>
        <end position="219"/>
    </location>
</feature>
<evidence type="ECO:0000313" key="13">
    <source>
        <dbReference type="EMBL" id="KAG2591838.1"/>
    </source>
</evidence>
<evidence type="ECO:0000256" key="6">
    <source>
        <dbReference type="ARBA" id="ARBA00023155"/>
    </source>
</evidence>
<feature type="compositionally biased region" description="Basic residues" evidence="11">
    <location>
        <begin position="85"/>
        <end position="94"/>
    </location>
</feature>
<dbReference type="AlphaFoldDB" id="A0A8T0S438"/>
<keyword evidence="6 9" id="KW-0371">Homeobox</keyword>
<feature type="region of interest" description="Disordered" evidence="11">
    <location>
        <begin position="1"/>
        <end position="97"/>
    </location>
</feature>
<keyword evidence="14" id="KW-1185">Reference proteome</keyword>
<name>A0A8T0S438_PANVG</name>
<dbReference type="PRINTS" id="PR00031">
    <property type="entry name" value="HTHREPRESSR"/>
</dbReference>
<dbReference type="InterPro" id="IPR001356">
    <property type="entry name" value="HD"/>
</dbReference>
<dbReference type="PROSITE" id="PS50071">
    <property type="entry name" value="HOMEOBOX_2"/>
    <property type="match status" value="1"/>
</dbReference>
<feature type="domain" description="Homeobox" evidence="12">
    <location>
        <begin position="86"/>
        <end position="146"/>
    </location>
</feature>
<evidence type="ECO:0000256" key="4">
    <source>
        <dbReference type="ARBA" id="ARBA00023054"/>
    </source>
</evidence>
<dbReference type="GO" id="GO:0000981">
    <property type="term" value="F:DNA-binding transcription factor activity, RNA polymerase II-specific"/>
    <property type="evidence" value="ECO:0007669"/>
    <property type="project" value="InterPro"/>
</dbReference>
<evidence type="ECO:0000256" key="2">
    <source>
        <dbReference type="ARBA" id="ARBA00006789"/>
    </source>
</evidence>
<keyword evidence="3" id="KW-0805">Transcription regulation</keyword>
<feature type="compositionally biased region" description="Polar residues" evidence="11">
    <location>
        <begin position="1"/>
        <end position="11"/>
    </location>
</feature>
<dbReference type="PANTHER" id="PTHR45654:SF24">
    <property type="entry name" value="HOMEOBOX-LEUCINE ZIPPER PROTEIN GLABRA 2"/>
    <property type="match status" value="1"/>
</dbReference>
<comment type="similarity">
    <text evidence="2">Belongs to the HD-ZIP homeobox family. Class IV subfamily.</text>
</comment>
<evidence type="ECO:0000256" key="7">
    <source>
        <dbReference type="ARBA" id="ARBA00023163"/>
    </source>
</evidence>